<dbReference type="EC" id="2.7.1.33" evidence="6 16"/>
<evidence type="ECO:0000256" key="2">
    <source>
        <dbReference type="ARBA" id="ARBA00001958"/>
    </source>
</evidence>
<keyword evidence="7 16" id="KW-0963">Cytoplasm</keyword>
<evidence type="ECO:0000256" key="1">
    <source>
        <dbReference type="ARBA" id="ARBA00001206"/>
    </source>
</evidence>
<evidence type="ECO:0000256" key="14">
    <source>
        <dbReference type="ARBA" id="ARBA00038036"/>
    </source>
</evidence>
<keyword evidence="18" id="KW-1185">Reference proteome</keyword>
<evidence type="ECO:0000256" key="16">
    <source>
        <dbReference type="HAMAP-Rule" id="MF_01274"/>
    </source>
</evidence>
<evidence type="ECO:0000256" key="9">
    <source>
        <dbReference type="ARBA" id="ARBA00022741"/>
    </source>
</evidence>
<dbReference type="Gene3D" id="3.30.420.40">
    <property type="match status" value="2"/>
</dbReference>
<comment type="caution">
    <text evidence="17">The sequence shown here is derived from an EMBL/GenBank/DDBJ whole genome shotgun (WGS) entry which is preliminary data.</text>
</comment>
<feature type="binding site" evidence="16">
    <location>
        <position position="94"/>
    </location>
    <ligand>
        <name>substrate</name>
    </ligand>
</feature>
<dbReference type="PANTHER" id="PTHR34265">
    <property type="entry name" value="TYPE III PANTOTHENATE KINASE"/>
    <property type="match status" value="1"/>
</dbReference>
<evidence type="ECO:0000256" key="5">
    <source>
        <dbReference type="ARBA" id="ARBA00011738"/>
    </source>
</evidence>
<comment type="subunit">
    <text evidence="5 16">Homodimer.</text>
</comment>
<dbReference type="SUPFAM" id="SSF53067">
    <property type="entry name" value="Actin-like ATPase domain"/>
    <property type="match status" value="2"/>
</dbReference>
<gene>
    <name evidence="16" type="primary">coaX</name>
    <name evidence="17" type="ORF">GCM10009105_15730</name>
</gene>
<comment type="caution">
    <text evidence="16">Lacks conserved residue(s) required for the propagation of feature annotation.</text>
</comment>
<evidence type="ECO:0000313" key="17">
    <source>
        <dbReference type="EMBL" id="GAA0712792.1"/>
    </source>
</evidence>
<feature type="binding site" evidence="16">
    <location>
        <begin position="101"/>
        <end position="104"/>
    </location>
    <ligand>
        <name>substrate</name>
    </ligand>
</feature>
<evidence type="ECO:0000256" key="13">
    <source>
        <dbReference type="ARBA" id="ARBA00022993"/>
    </source>
</evidence>
<dbReference type="InterPro" id="IPR043129">
    <property type="entry name" value="ATPase_NBD"/>
</dbReference>
<evidence type="ECO:0000256" key="6">
    <source>
        <dbReference type="ARBA" id="ARBA00012102"/>
    </source>
</evidence>
<dbReference type="InterPro" id="IPR004619">
    <property type="entry name" value="Type_III_PanK"/>
</dbReference>
<evidence type="ECO:0000256" key="8">
    <source>
        <dbReference type="ARBA" id="ARBA00022679"/>
    </source>
</evidence>
<evidence type="ECO:0000256" key="12">
    <source>
        <dbReference type="ARBA" id="ARBA00022958"/>
    </source>
</evidence>
<keyword evidence="12 16" id="KW-0630">Potassium</keyword>
<keyword evidence="13 16" id="KW-0173">Coenzyme A biosynthesis</keyword>
<accession>A0ABN1IGD9</accession>
<feature type="active site" description="Proton acceptor" evidence="16">
    <location>
        <position position="103"/>
    </location>
</feature>
<evidence type="ECO:0000256" key="11">
    <source>
        <dbReference type="ARBA" id="ARBA00022840"/>
    </source>
</evidence>
<evidence type="ECO:0000256" key="3">
    <source>
        <dbReference type="ARBA" id="ARBA00004496"/>
    </source>
</evidence>
<comment type="similarity">
    <text evidence="14 16">Belongs to the type III pantothenate kinase family.</text>
</comment>
<evidence type="ECO:0000313" key="18">
    <source>
        <dbReference type="Proteomes" id="UP001501523"/>
    </source>
</evidence>
<dbReference type="Proteomes" id="UP001501523">
    <property type="component" value="Unassembled WGS sequence"/>
</dbReference>
<comment type="cofactor">
    <cofactor evidence="2">
        <name>K(+)</name>
        <dbReference type="ChEBI" id="CHEBI:29103"/>
    </cofactor>
</comment>
<dbReference type="HAMAP" id="MF_01274">
    <property type="entry name" value="Pantothen_kinase_3"/>
    <property type="match status" value="1"/>
</dbReference>
<feature type="binding site" evidence="16">
    <location>
        <position position="126"/>
    </location>
    <ligand>
        <name>ATP</name>
        <dbReference type="ChEBI" id="CHEBI:30616"/>
    </ligand>
</feature>
<evidence type="ECO:0000256" key="7">
    <source>
        <dbReference type="ARBA" id="ARBA00022490"/>
    </source>
</evidence>
<sequence length="248" mass="26076">MKLLIDLGNTRLKWATLTGANLQAGGVFTHAGKPLFSELRREWVELARVDGVLVASVVAPTREDELDAYVHDRFGLHAEFLRSPAAALGVRNAYAEPARLGIDRFLALAALHAEHPRAQVLASVGTALTLDALAADGVHHGGVIVASPQLMREAVLNGTARVGTASGRCRELPDNTADAVVTGSLYAAAGTIDRFCAAAARRLGSVPALILTGGGADELAPLIVPVERTHDLVLRGLALWADALAPRR</sequence>
<name>A0ABN1IGD9_9GAMM</name>
<comment type="catalytic activity">
    <reaction evidence="1 16">
        <text>(R)-pantothenate + ATP = (R)-4'-phosphopantothenate + ADP + H(+)</text>
        <dbReference type="Rhea" id="RHEA:16373"/>
        <dbReference type="ChEBI" id="CHEBI:10986"/>
        <dbReference type="ChEBI" id="CHEBI:15378"/>
        <dbReference type="ChEBI" id="CHEBI:29032"/>
        <dbReference type="ChEBI" id="CHEBI:30616"/>
        <dbReference type="ChEBI" id="CHEBI:456216"/>
        <dbReference type="EC" id="2.7.1.33"/>
    </reaction>
</comment>
<keyword evidence="8 16" id="KW-0808">Transferase</keyword>
<keyword evidence="9 16" id="KW-0547">Nucleotide-binding</keyword>
<dbReference type="RefSeq" id="WP_343789104.1">
    <property type="nucleotide sequence ID" value="NZ_BAAAEU010000006.1"/>
</dbReference>
<evidence type="ECO:0000256" key="15">
    <source>
        <dbReference type="ARBA" id="ARBA00040883"/>
    </source>
</evidence>
<dbReference type="Pfam" id="PF03309">
    <property type="entry name" value="Pan_kinase"/>
    <property type="match status" value="1"/>
</dbReference>
<dbReference type="NCBIfam" id="TIGR00671">
    <property type="entry name" value="baf"/>
    <property type="match status" value="1"/>
</dbReference>
<dbReference type="PANTHER" id="PTHR34265:SF1">
    <property type="entry name" value="TYPE III PANTOTHENATE KINASE"/>
    <property type="match status" value="1"/>
</dbReference>
<keyword evidence="10 16" id="KW-0418">Kinase</keyword>
<comment type="cofactor">
    <cofactor evidence="16">
        <name>NH4(+)</name>
        <dbReference type="ChEBI" id="CHEBI:28938"/>
    </cofactor>
    <cofactor evidence="16">
        <name>K(+)</name>
        <dbReference type="ChEBI" id="CHEBI:29103"/>
    </cofactor>
    <text evidence="16">A monovalent cation. Ammonium or potassium.</text>
</comment>
<dbReference type="GO" id="GO:0016301">
    <property type="term" value="F:kinase activity"/>
    <property type="evidence" value="ECO:0007669"/>
    <property type="project" value="UniProtKB-KW"/>
</dbReference>
<feature type="binding site" evidence="16">
    <location>
        <begin position="6"/>
        <end position="13"/>
    </location>
    <ligand>
        <name>ATP</name>
        <dbReference type="ChEBI" id="CHEBI:30616"/>
    </ligand>
</feature>
<feature type="binding site" evidence="16">
    <location>
        <position position="176"/>
    </location>
    <ligand>
        <name>substrate</name>
    </ligand>
</feature>
<dbReference type="EMBL" id="BAAAEU010000006">
    <property type="protein sequence ID" value="GAA0712792.1"/>
    <property type="molecule type" value="Genomic_DNA"/>
</dbReference>
<comment type="subcellular location">
    <subcellularLocation>
        <location evidence="3 16">Cytoplasm</location>
    </subcellularLocation>
</comment>
<comment type="pathway">
    <text evidence="4 16">Cofactor biosynthesis; coenzyme A biosynthesis; CoA from (R)-pantothenate: step 1/5.</text>
</comment>
<dbReference type="CDD" id="cd24015">
    <property type="entry name" value="ASKHA_NBD_PanK-III"/>
    <property type="match status" value="1"/>
</dbReference>
<evidence type="ECO:0000256" key="4">
    <source>
        <dbReference type="ARBA" id="ARBA00005225"/>
    </source>
</evidence>
<keyword evidence="11 16" id="KW-0067">ATP-binding</keyword>
<comment type="function">
    <text evidence="16">Catalyzes the phosphorylation of pantothenate (Pan), the first step in CoA biosynthesis.</text>
</comment>
<evidence type="ECO:0000256" key="10">
    <source>
        <dbReference type="ARBA" id="ARBA00022777"/>
    </source>
</evidence>
<protein>
    <recommendedName>
        <fullName evidence="15 16">Type III pantothenate kinase</fullName>
        <ecNumber evidence="6 16">2.7.1.33</ecNumber>
    </recommendedName>
    <alternativeName>
        <fullName evidence="16">PanK-III</fullName>
    </alternativeName>
    <alternativeName>
        <fullName evidence="16">Pantothenic acid kinase</fullName>
    </alternativeName>
</protein>
<organism evidence="17 18">
    <name type="scientific">Dokdonella soli</name>
    <dbReference type="NCBI Taxonomy" id="529810"/>
    <lineage>
        <taxon>Bacteria</taxon>
        <taxon>Pseudomonadati</taxon>
        <taxon>Pseudomonadota</taxon>
        <taxon>Gammaproteobacteria</taxon>
        <taxon>Lysobacterales</taxon>
        <taxon>Rhodanobacteraceae</taxon>
        <taxon>Dokdonella</taxon>
    </lineage>
</organism>
<proteinExistence type="inferred from homology"/>
<reference evidence="17 18" key="1">
    <citation type="journal article" date="2019" name="Int. J. Syst. Evol. Microbiol.">
        <title>The Global Catalogue of Microorganisms (GCM) 10K type strain sequencing project: providing services to taxonomists for standard genome sequencing and annotation.</title>
        <authorList>
            <consortium name="The Broad Institute Genomics Platform"/>
            <consortium name="The Broad Institute Genome Sequencing Center for Infectious Disease"/>
            <person name="Wu L."/>
            <person name="Ma J."/>
        </authorList>
    </citation>
    <scope>NUCLEOTIDE SEQUENCE [LARGE SCALE GENOMIC DNA]</scope>
    <source>
        <strain evidence="17 18">JCM 15421</strain>
    </source>
</reference>